<reference evidence="5" key="1">
    <citation type="submission" date="2020-09" db="EMBL/GenBank/DDBJ databases">
        <authorList>
            <person name="Kikuchi T."/>
        </authorList>
    </citation>
    <scope>NUCLEOTIDE SEQUENCE</scope>
    <source>
        <strain evidence="5">SH1</strain>
    </source>
</reference>
<evidence type="ECO:0000256" key="4">
    <source>
        <dbReference type="SAM" id="MobiDB-lite"/>
    </source>
</evidence>
<dbReference type="OrthoDB" id="19174at2759"/>
<sequence length="251" mass="28008">MDEKMDTQEDGIMKATEELKDMECNDVDAYGDADDLEMGDEARDSLQELNSELWDRLREEKKSQPSMFVSGWEEDETGLEPGDPEKDSEKFLTAAEHGDLATLQTMFGKNSNLLCARDRDFYTPLHRAAYNNQVETVKWLLSVGADPSLRTEDGWTVLHSASCWGAYRIVGLLLQHGVDVNCRSNGDLTPLHLAVNSAADSENQLTTIKYLLDTPGIDMAALNKAGETPLVLARRAPPEVSEVLTRYLKRP</sequence>
<evidence type="ECO:0000256" key="3">
    <source>
        <dbReference type="PROSITE-ProRule" id="PRU00023"/>
    </source>
</evidence>
<dbReference type="InterPro" id="IPR002110">
    <property type="entry name" value="Ankyrin_rpt"/>
</dbReference>
<dbReference type="PROSITE" id="PS50088">
    <property type="entry name" value="ANK_REPEAT"/>
    <property type="match status" value="2"/>
</dbReference>
<feature type="repeat" description="ANK" evidence="3">
    <location>
        <begin position="120"/>
        <end position="152"/>
    </location>
</feature>
<evidence type="ECO:0000256" key="2">
    <source>
        <dbReference type="ARBA" id="ARBA00023043"/>
    </source>
</evidence>
<dbReference type="GO" id="GO:0051059">
    <property type="term" value="F:NF-kappaB binding"/>
    <property type="evidence" value="ECO:0007669"/>
    <property type="project" value="TreeGrafter"/>
</dbReference>
<evidence type="ECO:0000256" key="1">
    <source>
        <dbReference type="ARBA" id="ARBA00022737"/>
    </source>
</evidence>
<dbReference type="SMART" id="SM00248">
    <property type="entry name" value="ANK"/>
    <property type="match status" value="3"/>
</dbReference>
<evidence type="ECO:0000313" key="6">
    <source>
        <dbReference type="Proteomes" id="UP000614601"/>
    </source>
</evidence>
<dbReference type="Pfam" id="PF12796">
    <property type="entry name" value="Ank_2"/>
    <property type="match status" value="1"/>
</dbReference>
<dbReference type="GO" id="GO:0071356">
    <property type="term" value="P:cellular response to tumor necrosis factor"/>
    <property type="evidence" value="ECO:0007669"/>
    <property type="project" value="TreeGrafter"/>
</dbReference>
<proteinExistence type="predicted"/>
<evidence type="ECO:0008006" key="7">
    <source>
        <dbReference type="Google" id="ProtNLM"/>
    </source>
</evidence>
<dbReference type="GO" id="GO:0005829">
    <property type="term" value="C:cytosol"/>
    <property type="evidence" value="ECO:0007669"/>
    <property type="project" value="TreeGrafter"/>
</dbReference>
<dbReference type="EMBL" id="CAJFCW020000006">
    <property type="protein sequence ID" value="CAG9126793.1"/>
    <property type="molecule type" value="Genomic_DNA"/>
</dbReference>
<dbReference type="InterPro" id="IPR036770">
    <property type="entry name" value="Ankyrin_rpt-contain_sf"/>
</dbReference>
<dbReference type="EMBL" id="CAJFDH010000006">
    <property type="protein sequence ID" value="CAD5229495.1"/>
    <property type="molecule type" value="Genomic_DNA"/>
</dbReference>
<dbReference type="PROSITE" id="PS50297">
    <property type="entry name" value="ANK_REP_REGION"/>
    <property type="match status" value="2"/>
</dbReference>
<feature type="region of interest" description="Disordered" evidence="4">
    <location>
        <begin position="59"/>
        <end position="87"/>
    </location>
</feature>
<dbReference type="InterPro" id="IPR051070">
    <property type="entry name" value="NF-kappa-B_inhibitor"/>
</dbReference>
<dbReference type="Proteomes" id="UP000614601">
    <property type="component" value="Unassembled WGS sequence"/>
</dbReference>
<keyword evidence="6" id="KW-1185">Reference proteome</keyword>
<organism evidence="5 6">
    <name type="scientific">Bursaphelenchus okinawaensis</name>
    <dbReference type="NCBI Taxonomy" id="465554"/>
    <lineage>
        <taxon>Eukaryota</taxon>
        <taxon>Metazoa</taxon>
        <taxon>Ecdysozoa</taxon>
        <taxon>Nematoda</taxon>
        <taxon>Chromadorea</taxon>
        <taxon>Rhabditida</taxon>
        <taxon>Tylenchina</taxon>
        <taxon>Tylenchomorpha</taxon>
        <taxon>Aphelenchoidea</taxon>
        <taxon>Aphelenchoididae</taxon>
        <taxon>Bursaphelenchus</taxon>
    </lineage>
</organism>
<feature type="repeat" description="ANK" evidence="3">
    <location>
        <begin position="153"/>
        <end position="185"/>
    </location>
</feature>
<dbReference type="PANTHER" id="PTHR46680:SF3">
    <property type="entry name" value="NF-KAPPA-B INHIBITOR CACTUS"/>
    <property type="match status" value="1"/>
</dbReference>
<dbReference type="AlphaFoldDB" id="A0A811LIS8"/>
<dbReference type="PANTHER" id="PTHR46680">
    <property type="entry name" value="NF-KAPPA-B INHIBITOR ALPHA"/>
    <property type="match status" value="1"/>
</dbReference>
<gene>
    <name evidence="5" type="ORF">BOKJ2_LOCUS13554</name>
</gene>
<keyword evidence="2 3" id="KW-0040">ANK repeat</keyword>
<keyword evidence="1" id="KW-0677">Repeat</keyword>
<comment type="caution">
    <text evidence="5">The sequence shown here is derived from an EMBL/GenBank/DDBJ whole genome shotgun (WGS) entry which is preliminary data.</text>
</comment>
<accession>A0A811LIS8</accession>
<dbReference type="Proteomes" id="UP000783686">
    <property type="component" value="Unassembled WGS sequence"/>
</dbReference>
<protein>
    <recommendedName>
        <fullName evidence="7">ANK_REP_REGION domain-containing protein</fullName>
    </recommendedName>
</protein>
<dbReference type="Gene3D" id="1.25.40.20">
    <property type="entry name" value="Ankyrin repeat-containing domain"/>
    <property type="match status" value="1"/>
</dbReference>
<evidence type="ECO:0000313" key="5">
    <source>
        <dbReference type="EMBL" id="CAD5229495.1"/>
    </source>
</evidence>
<dbReference type="PRINTS" id="PR01415">
    <property type="entry name" value="ANKYRIN"/>
</dbReference>
<dbReference type="SUPFAM" id="SSF48403">
    <property type="entry name" value="Ankyrin repeat"/>
    <property type="match status" value="1"/>
</dbReference>
<name>A0A811LIS8_9BILA</name>